<evidence type="ECO:0000256" key="3">
    <source>
        <dbReference type="ARBA" id="ARBA00022801"/>
    </source>
</evidence>
<evidence type="ECO:0000256" key="1">
    <source>
        <dbReference type="ARBA" id="ARBA00022670"/>
    </source>
</evidence>
<evidence type="ECO:0000313" key="8">
    <source>
        <dbReference type="Proteomes" id="UP000214688"/>
    </source>
</evidence>
<dbReference type="Pfam" id="PF00413">
    <property type="entry name" value="Peptidase_M10"/>
    <property type="match status" value="1"/>
</dbReference>
<dbReference type="GO" id="GO:0004222">
    <property type="term" value="F:metalloendopeptidase activity"/>
    <property type="evidence" value="ECO:0007669"/>
    <property type="project" value="InterPro"/>
</dbReference>
<dbReference type="InterPro" id="IPR001818">
    <property type="entry name" value="Pept_M10_metallopeptidase"/>
</dbReference>
<evidence type="ECO:0000259" key="6">
    <source>
        <dbReference type="Pfam" id="PF00413"/>
    </source>
</evidence>
<keyword evidence="5" id="KW-0732">Signal</keyword>
<keyword evidence="3" id="KW-0378">Hydrolase</keyword>
<keyword evidence="8" id="KW-1185">Reference proteome</keyword>
<dbReference type="GO" id="GO:0008270">
    <property type="term" value="F:zinc ion binding"/>
    <property type="evidence" value="ECO:0007669"/>
    <property type="project" value="InterPro"/>
</dbReference>
<keyword evidence="4" id="KW-0862">Zinc</keyword>
<dbReference type="EMBL" id="CP022657">
    <property type="protein sequence ID" value="ASS74375.1"/>
    <property type="molecule type" value="Genomic_DNA"/>
</dbReference>
<protein>
    <recommendedName>
        <fullName evidence="6">Peptidase M10 metallopeptidase domain-containing protein</fullName>
    </recommendedName>
</protein>
<dbReference type="AlphaFoldDB" id="A0A223CYP9"/>
<dbReference type="SUPFAM" id="SSF55486">
    <property type="entry name" value="Metalloproteases ('zincins'), catalytic domain"/>
    <property type="match status" value="1"/>
</dbReference>
<keyword evidence="2" id="KW-0479">Metal-binding</keyword>
<proteinExistence type="predicted"/>
<dbReference type="Proteomes" id="UP000214688">
    <property type="component" value="Chromosome"/>
</dbReference>
<dbReference type="KEGG" id="tab:CIG75_04835"/>
<feature type="chain" id="PRO_5012081510" description="Peptidase M10 metallopeptidase domain-containing protein" evidence="5">
    <location>
        <begin position="26"/>
        <end position="202"/>
    </location>
</feature>
<evidence type="ECO:0000256" key="4">
    <source>
        <dbReference type="ARBA" id="ARBA00022833"/>
    </source>
</evidence>
<reference evidence="7 8" key="1">
    <citation type="journal article" date="2015" name="Int. J. Syst. Evol. Microbiol.">
        <title>Tumebacillus algifaecis sp. nov., isolated from decomposing algal scum.</title>
        <authorList>
            <person name="Wu Y.F."/>
            <person name="Zhang B."/>
            <person name="Xing P."/>
            <person name="Wu Q.L."/>
            <person name="Liu S.J."/>
        </authorList>
    </citation>
    <scope>NUCLEOTIDE SEQUENCE [LARGE SCALE GENOMIC DNA]</scope>
    <source>
        <strain evidence="7 8">THMBR28</strain>
    </source>
</reference>
<keyword evidence="1" id="KW-0645">Protease</keyword>
<dbReference type="GO" id="GO:0031012">
    <property type="term" value="C:extracellular matrix"/>
    <property type="evidence" value="ECO:0007669"/>
    <property type="project" value="InterPro"/>
</dbReference>
<name>A0A223CYP9_9BACL</name>
<dbReference type="Gene3D" id="3.40.390.10">
    <property type="entry name" value="Collagenase (Catalytic Domain)"/>
    <property type="match status" value="1"/>
</dbReference>
<dbReference type="GO" id="GO:0006508">
    <property type="term" value="P:proteolysis"/>
    <property type="evidence" value="ECO:0007669"/>
    <property type="project" value="UniProtKB-KW"/>
</dbReference>
<accession>A0A223CYP9</accession>
<evidence type="ECO:0000256" key="5">
    <source>
        <dbReference type="SAM" id="SignalP"/>
    </source>
</evidence>
<dbReference type="OrthoDB" id="3669864at2"/>
<organism evidence="7 8">
    <name type="scientific">Tumebacillus algifaecis</name>
    <dbReference type="NCBI Taxonomy" id="1214604"/>
    <lineage>
        <taxon>Bacteria</taxon>
        <taxon>Bacillati</taxon>
        <taxon>Bacillota</taxon>
        <taxon>Bacilli</taxon>
        <taxon>Bacillales</taxon>
        <taxon>Alicyclobacillaceae</taxon>
        <taxon>Tumebacillus</taxon>
    </lineage>
</organism>
<feature type="signal peptide" evidence="5">
    <location>
        <begin position="1"/>
        <end position="25"/>
    </location>
</feature>
<gene>
    <name evidence="7" type="ORF">CIG75_04835</name>
</gene>
<sequence length="202" mass="22776">MNKFKIALALTLALTSLTVLEVAHATYYSRDAFYPGNGLPDSLIGALVYFEDSSVSSYGYSSHMLTARTEFDNVPDAVINFRRATSSEINSAPLRFWVVENQSSYWYGKTFNYDSNGAPLAEADAYYSAWSKVDLKLDNKKMDEAQFTTNQRKRVAVHELGHVLSMVHQPSGFSHLASVMQLEYPNSYSLTTVDILNLQYMY</sequence>
<evidence type="ECO:0000256" key="2">
    <source>
        <dbReference type="ARBA" id="ARBA00022723"/>
    </source>
</evidence>
<feature type="domain" description="Peptidase M10 metallopeptidase" evidence="6">
    <location>
        <begin position="107"/>
        <end position="202"/>
    </location>
</feature>
<dbReference type="InterPro" id="IPR024079">
    <property type="entry name" value="MetalloPept_cat_dom_sf"/>
</dbReference>
<dbReference type="RefSeq" id="WP_094235627.1">
    <property type="nucleotide sequence ID" value="NZ_CP022657.1"/>
</dbReference>
<evidence type="ECO:0000313" key="7">
    <source>
        <dbReference type="EMBL" id="ASS74375.1"/>
    </source>
</evidence>